<keyword evidence="1" id="KW-1133">Transmembrane helix</keyword>
<dbReference type="AlphaFoldDB" id="A0A4R6ALW4"/>
<dbReference type="InterPro" id="IPR014550">
    <property type="entry name" value="UCP028704_OpgC"/>
</dbReference>
<reference evidence="2 3" key="1">
    <citation type="submission" date="2019-03" db="EMBL/GenBank/DDBJ databases">
        <title>Rhodobacteraceae bacterium SM1902, a new member of the family Rhodobacteraceae isolated from Yantai.</title>
        <authorList>
            <person name="Sun Y."/>
        </authorList>
    </citation>
    <scope>NUCLEOTIDE SEQUENCE [LARGE SCALE GENOMIC DNA]</scope>
    <source>
        <strain evidence="2 3">SM1902</strain>
    </source>
</reference>
<dbReference type="Pfam" id="PF10129">
    <property type="entry name" value="OpgC_C"/>
    <property type="match status" value="1"/>
</dbReference>
<dbReference type="PANTHER" id="PTHR38592">
    <property type="entry name" value="BLL4819 PROTEIN"/>
    <property type="match status" value="1"/>
</dbReference>
<dbReference type="PIRSF" id="PIRSF028704">
    <property type="entry name" value="UPC028704"/>
    <property type="match status" value="1"/>
</dbReference>
<keyword evidence="1" id="KW-0472">Membrane</keyword>
<feature type="transmembrane region" description="Helical" evidence="1">
    <location>
        <begin position="68"/>
        <end position="86"/>
    </location>
</feature>
<keyword evidence="3" id="KW-1185">Reference proteome</keyword>
<protein>
    <submittedName>
        <fullName evidence="2">OpgC domain-containing protein</fullName>
    </submittedName>
</protein>
<feature type="transmembrane region" description="Helical" evidence="1">
    <location>
        <begin position="223"/>
        <end position="241"/>
    </location>
</feature>
<feature type="transmembrane region" description="Helical" evidence="1">
    <location>
        <begin position="348"/>
        <end position="366"/>
    </location>
</feature>
<dbReference type="RefSeq" id="WP_133344265.1">
    <property type="nucleotide sequence ID" value="NZ_SMZO01000070.1"/>
</dbReference>
<evidence type="ECO:0000313" key="2">
    <source>
        <dbReference type="EMBL" id="TDL84425.1"/>
    </source>
</evidence>
<evidence type="ECO:0000313" key="3">
    <source>
        <dbReference type="Proteomes" id="UP000294562"/>
    </source>
</evidence>
<feature type="transmembrane region" description="Helical" evidence="1">
    <location>
        <begin position="106"/>
        <end position="128"/>
    </location>
</feature>
<name>A0A4R6ALW4_9RHOB</name>
<gene>
    <name evidence="2" type="ORF">E2L05_18300</name>
</gene>
<comment type="caution">
    <text evidence="2">The sequence shown here is derived from an EMBL/GenBank/DDBJ whole genome shotgun (WGS) entry which is preliminary data.</text>
</comment>
<accession>A0A4R6ALW4</accession>
<feature type="transmembrane region" description="Helical" evidence="1">
    <location>
        <begin position="193"/>
        <end position="211"/>
    </location>
</feature>
<feature type="transmembrane region" description="Helical" evidence="1">
    <location>
        <begin position="298"/>
        <end position="315"/>
    </location>
</feature>
<evidence type="ECO:0000256" key="1">
    <source>
        <dbReference type="SAM" id="Phobius"/>
    </source>
</evidence>
<dbReference type="Proteomes" id="UP000294562">
    <property type="component" value="Unassembled WGS sequence"/>
</dbReference>
<feature type="transmembrane region" description="Helical" evidence="1">
    <location>
        <begin position="253"/>
        <end position="273"/>
    </location>
</feature>
<organism evidence="2 3">
    <name type="scientific">Meridianimarinicoccus aquatilis</name>
    <dbReference type="NCBI Taxonomy" id="2552766"/>
    <lineage>
        <taxon>Bacteria</taxon>
        <taxon>Pseudomonadati</taxon>
        <taxon>Pseudomonadota</taxon>
        <taxon>Alphaproteobacteria</taxon>
        <taxon>Rhodobacterales</taxon>
        <taxon>Paracoccaceae</taxon>
        <taxon>Meridianimarinicoccus</taxon>
    </lineage>
</organism>
<dbReference type="EMBL" id="SMZO01000070">
    <property type="protein sequence ID" value="TDL84425.1"/>
    <property type="molecule type" value="Genomic_DNA"/>
</dbReference>
<proteinExistence type="predicted"/>
<sequence length="407" mass="45365">MTFASTPHAPTADRPARTSTAAAAGTRDIRLDFFRGIAMFIILIAHIPFNRLSNYIPARYGWSDAAEIFVFCSGMASALAFGKIFVTRGWGMGLARVAHRIWQVYWAHIGLFMTVAATKVAIDLSGIWQTYGGFEKNFVGSMGITRFFTDTQEALVGLLTLTYVPNYFDILPMYLVILAMIPLVMGLARVHPALAMGTCVAIWATAQTGALDLPAEPWGDRPWFFNPFGWQLIFFTGFAFMRGWLPKPPVTTWLIAVAVVFLVVSVPFGRWQIWTQVPWIEAWRDANTVLFGKTEEGILRYLHFLALAYLAWAAAGEGGSRLMTDGQSLAARIWNTARKLILKVGQQSLAVFIFSMWFAQMLGFVLDFTPSRGWLPTLAVNFVGMATIIGVAYLAAWFKSSPWRAPR</sequence>
<feature type="transmembrane region" description="Helical" evidence="1">
    <location>
        <begin position="378"/>
        <end position="398"/>
    </location>
</feature>
<dbReference type="OrthoDB" id="9775975at2"/>
<dbReference type="PANTHER" id="PTHR38592:SF3">
    <property type="entry name" value="BLL4819 PROTEIN"/>
    <property type="match status" value="1"/>
</dbReference>
<keyword evidence="1" id="KW-0812">Transmembrane</keyword>
<feature type="transmembrane region" description="Helical" evidence="1">
    <location>
        <begin position="37"/>
        <end position="56"/>
    </location>
</feature>